<dbReference type="SMART" id="SM00382">
    <property type="entry name" value="AAA"/>
    <property type="match status" value="1"/>
</dbReference>
<dbReference type="PROSITE" id="PS00675">
    <property type="entry name" value="SIGMA54_INTERACT_1"/>
    <property type="match status" value="1"/>
</dbReference>
<dbReference type="GO" id="GO:0006355">
    <property type="term" value="P:regulation of DNA-templated transcription"/>
    <property type="evidence" value="ECO:0007669"/>
    <property type="project" value="InterPro"/>
</dbReference>
<keyword evidence="5" id="KW-0067">ATP-binding</keyword>
<dbReference type="InterPro" id="IPR027417">
    <property type="entry name" value="P-loop_NTPase"/>
</dbReference>
<dbReference type="Gene3D" id="3.40.50.300">
    <property type="entry name" value="P-loop containing nucleotide triphosphate hydrolases"/>
    <property type="match status" value="1"/>
</dbReference>
<evidence type="ECO:0000256" key="5">
    <source>
        <dbReference type="ARBA" id="ARBA00022840"/>
    </source>
</evidence>
<evidence type="ECO:0000256" key="1">
    <source>
        <dbReference type="ARBA" id="ARBA00004496"/>
    </source>
</evidence>
<dbReference type="InterPro" id="IPR058031">
    <property type="entry name" value="AAA_lid_NorR"/>
</dbReference>
<dbReference type="PROSITE" id="PS00688">
    <property type="entry name" value="SIGMA54_INTERACT_3"/>
    <property type="match status" value="1"/>
</dbReference>
<evidence type="ECO:0000256" key="6">
    <source>
        <dbReference type="ARBA" id="ARBA00023012"/>
    </source>
</evidence>
<dbReference type="Pfam" id="PF25601">
    <property type="entry name" value="AAA_lid_14"/>
    <property type="match status" value="1"/>
</dbReference>
<dbReference type="PANTHER" id="PTHR32071">
    <property type="entry name" value="TRANSCRIPTIONAL REGULATORY PROTEIN"/>
    <property type="match status" value="1"/>
</dbReference>
<dbReference type="Pfam" id="PF00072">
    <property type="entry name" value="Response_reg"/>
    <property type="match status" value="1"/>
</dbReference>
<evidence type="ECO:0000256" key="4">
    <source>
        <dbReference type="ARBA" id="ARBA00022741"/>
    </source>
</evidence>
<dbReference type="CDD" id="cd17550">
    <property type="entry name" value="REC_NtrX-like"/>
    <property type="match status" value="1"/>
</dbReference>
<dbReference type="PROSITE" id="PS50045">
    <property type="entry name" value="SIGMA54_INTERACT_4"/>
    <property type="match status" value="1"/>
</dbReference>
<accession>A0A6G7PVZ7</accession>
<dbReference type="Pfam" id="PF02954">
    <property type="entry name" value="HTH_8"/>
    <property type="match status" value="1"/>
</dbReference>
<dbReference type="PROSITE" id="PS50110">
    <property type="entry name" value="RESPONSE_REGULATORY"/>
    <property type="match status" value="1"/>
</dbReference>
<name>A0A6G7PVZ7_9BACT</name>
<dbReference type="InterPro" id="IPR009057">
    <property type="entry name" value="Homeodomain-like_sf"/>
</dbReference>
<dbReference type="Gene3D" id="3.40.50.2300">
    <property type="match status" value="1"/>
</dbReference>
<dbReference type="SUPFAM" id="SSF46689">
    <property type="entry name" value="Homeodomain-like"/>
    <property type="match status" value="1"/>
</dbReference>
<dbReference type="PROSITE" id="PS00676">
    <property type="entry name" value="SIGMA54_INTERACT_2"/>
    <property type="match status" value="1"/>
</dbReference>
<dbReference type="InterPro" id="IPR025944">
    <property type="entry name" value="Sigma_54_int_dom_CS"/>
</dbReference>
<keyword evidence="2" id="KW-0963">Cytoplasm</keyword>
<keyword evidence="3" id="KW-0597">Phosphoprotein</keyword>
<dbReference type="Gene3D" id="1.10.8.60">
    <property type="match status" value="1"/>
</dbReference>
<keyword evidence="7" id="KW-0805">Transcription regulation</keyword>
<dbReference type="InterPro" id="IPR002078">
    <property type="entry name" value="Sigma_54_int"/>
</dbReference>
<dbReference type="FunFam" id="3.40.50.300:FF:000006">
    <property type="entry name" value="DNA-binding transcriptional regulator NtrC"/>
    <property type="match status" value="1"/>
</dbReference>
<dbReference type="InterPro" id="IPR003593">
    <property type="entry name" value="AAA+_ATPase"/>
</dbReference>
<keyword evidence="10" id="KW-0804">Transcription</keyword>
<keyword evidence="8" id="KW-0238">DNA-binding</keyword>
<dbReference type="EMBL" id="CP048877">
    <property type="protein sequence ID" value="QIJ71832.1"/>
    <property type="molecule type" value="Genomic_DNA"/>
</dbReference>
<dbReference type="GO" id="GO:0000160">
    <property type="term" value="P:phosphorelay signal transduction system"/>
    <property type="evidence" value="ECO:0007669"/>
    <property type="project" value="UniProtKB-KW"/>
</dbReference>
<evidence type="ECO:0000256" key="7">
    <source>
        <dbReference type="ARBA" id="ARBA00023015"/>
    </source>
</evidence>
<dbReference type="Pfam" id="PF00158">
    <property type="entry name" value="Sigma54_activat"/>
    <property type="match status" value="1"/>
</dbReference>
<dbReference type="AlphaFoldDB" id="A0A6G7PVZ7"/>
<reference evidence="11 12" key="1">
    <citation type="submission" date="2020-02" db="EMBL/GenBank/DDBJ databases">
        <title>Genome analysis of Thermosulfuriphilus ammonigenes ST65T, an anaerobic thermophilic chemolithoautotrophic bacterium isolated from a deep-sea hydrothermal vent.</title>
        <authorList>
            <person name="Slobodkina G."/>
            <person name="Allioux M."/>
            <person name="Merkel A."/>
            <person name="Alain K."/>
            <person name="Jebbar M."/>
            <person name="Slobodkin A."/>
        </authorList>
    </citation>
    <scope>NUCLEOTIDE SEQUENCE [LARGE SCALE GENOMIC DNA]</scope>
    <source>
        <strain evidence="11 12">ST65</strain>
    </source>
</reference>
<dbReference type="GO" id="GO:0043565">
    <property type="term" value="F:sequence-specific DNA binding"/>
    <property type="evidence" value="ECO:0007669"/>
    <property type="project" value="InterPro"/>
</dbReference>
<dbReference type="InterPro" id="IPR001789">
    <property type="entry name" value="Sig_transdc_resp-reg_receiver"/>
</dbReference>
<sequence length="455" mass="50659">MAEKILIVDDEESIIEALSGILEDEGFEVFGATSGRQALDRIPEVTPDLVLLDVWLPDLDGLDVLKELKGLYPDLPVIIISGHGTVETAVRATKLGAHDFIEKPLSYDRVILSVQNALKFRALETENVLLKGKVRPRQITGASAAVVRLREQIARVAATDSTVLILGESGSGKEVVAQMIHAASRRRHRPLVEINCAAIPEELIEAELFGYEKGAFTGAVTSKKGKFDLANGGTLFLDEIGDMSLKTQAKILRILQEQRFERVGGTRTIKVDVRIIAATNKDLRKEIERGNFREDLYYRLNVVPIEVPPLRERVEDIPLLIEDFLKEIAQSTGLGHKKVSPAVIEALKRYHWPGNVRELRNLVERLVIMSSGPEIDLSALPDYILQPTQQSSEPWFACDDLRQARALFEKEFILRKLKSHGGNISQTAEAIGLERSHLYRKMRSLGIWGVKSGEG</sequence>
<dbReference type="CDD" id="cd00009">
    <property type="entry name" value="AAA"/>
    <property type="match status" value="1"/>
</dbReference>
<dbReference type="GO" id="GO:0005737">
    <property type="term" value="C:cytoplasm"/>
    <property type="evidence" value="ECO:0007669"/>
    <property type="project" value="UniProtKB-SubCell"/>
</dbReference>
<dbReference type="FunFam" id="1.10.8.60:FF:000014">
    <property type="entry name" value="DNA-binding transcriptional regulator NtrC"/>
    <property type="match status" value="1"/>
</dbReference>
<evidence type="ECO:0000256" key="8">
    <source>
        <dbReference type="ARBA" id="ARBA00023125"/>
    </source>
</evidence>
<proteinExistence type="predicted"/>
<evidence type="ECO:0000256" key="10">
    <source>
        <dbReference type="ARBA" id="ARBA00023163"/>
    </source>
</evidence>
<dbReference type="SUPFAM" id="SSF52540">
    <property type="entry name" value="P-loop containing nucleoside triphosphate hydrolases"/>
    <property type="match status" value="1"/>
</dbReference>
<dbReference type="FunFam" id="3.40.50.2300:FF:000018">
    <property type="entry name" value="DNA-binding transcriptional regulator NtrC"/>
    <property type="match status" value="1"/>
</dbReference>
<keyword evidence="12" id="KW-1185">Reference proteome</keyword>
<dbReference type="KEGG" id="tav:G4V39_05950"/>
<dbReference type="Gene3D" id="1.10.10.60">
    <property type="entry name" value="Homeodomain-like"/>
    <property type="match status" value="1"/>
</dbReference>
<comment type="subcellular location">
    <subcellularLocation>
        <location evidence="1">Cytoplasm</location>
    </subcellularLocation>
</comment>
<evidence type="ECO:0000313" key="11">
    <source>
        <dbReference type="EMBL" id="QIJ71832.1"/>
    </source>
</evidence>
<evidence type="ECO:0000256" key="9">
    <source>
        <dbReference type="ARBA" id="ARBA00023159"/>
    </source>
</evidence>
<protein>
    <submittedName>
        <fullName evidence="11">Sigma-54-dependent Fis family transcriptional regulator</fullName>
    </submittedName>
</protein>
<evidence type="ECO:0000256" key="3">
    <source>
        <dbReference type="ARBA" id="ARBA00022553"/>
    </source>
</evidence>
<dbReference type="SUPFAM" id="SSF52172">
    <property type="entry name" value="CheY-like"/>
    <property type="match status" value="1"/>
</dbReference>
<keyword evidence="9" id="KW-0010">Activator</keyword>
<dbReference type="PRINTS" id="PR01590">
    <property type="entry name" value="HTHFIS"/>
</dbReference>
<dbReference type="SMART" id="SM00448">
    <property type="entry name" value="REC"/>
    <property type="match status" value="1"/>
</dbReference>
<keyword evidence="4" id="KW-0547">Nucleotide-binding</keyword>
<organism evidence="11 12">
    <name type="scientific">Thermosulfuriphilus ammonigenes</name>
    <dbReference type="NCBI Taxonomy" id="1936021"/>
    <lineage>
        <taxon>Bacteria</taxon>
        <taxon>Pseudomonadati</taxon>
        <taxon>Thermodesulfobacteriota</taxon>
        <taxon>Thermodesulfobacteria</taxon>
        <taxon>Thermodesulfobacteriales</taxon>
        <taxon>Thermodesulfobacteriaceae</taxon>
        <taxon>Thermosulfuriphilus</taxon>
    </lineage>
</organism>
<dbReference type="Proteomes" id="UP000502179">
    <property type="component" value="Chromosome"/>
</dbReference>
<dbReference type="InterPro" id="IPR002197">
    <property type="entry name" value="HTH_Fis"/>
</dbReference>
<evidence type="ECO:0000313" key="12">
    <source>
        <dbReference type="Proteomes" id="UP000502179"/>
    </source>
</evidence>
<dbReference type="InterPro" id="IPR025662">
    <property type="entry name" value="Sigma_54_int_dom_ATP-bd_1"/>
</dbReference>
<dbReference type="PANTHER" id="PTHR32071:SF17">
    <property type="entry name" value="TRANSCRIPTIONAL REGULATOR (NTRC FAMILY)"/>
    <property type="match status" value="1"/>
</dbReference>
<dbReference type="GO" id="GO:0005524">
    <property type="term" value="F:ATP binding"/>
    <property type="evidence" value="ECO:0007669"/>
    <property type="project" value="UniProtKB-KW"/>
</dbReference>
<dbReference type="InterPro" id="IPR011006">
    <property type="entry name" value="CheY-like_superfamily"/>
</dbReference>
<keyword evidence="6" id="KW-0902">Two-component regulatory system</keyword>
<dbReference type="InterPro" id="IPR025943">
    <property type="entry name" value="Sigma_54_int_dom_ATP-bd_2"/>
</dbReference>
<gene>
    <name evidence="11" type="ORF">G4V39_05950</name>
</gene>
<dbReference type="RefSeq" id="WP_166032050.1">
    <property type="nucleotide sequence ID" value="NZ_CP048877.1"/>
</dbReference>
<evidence type="ECO:0000256" key="2">
    <source>
        <dbReference type="ARBA" id="ARBA00022490"/>
    </source>
</evidence>